<sequence>MENKDTLRIEKASREDLTILLQVARKAFVQAFTAGNKAENVQAYLEEAFTLSQFEKEIAVTSSSFFLAKVDEKAVGYIKLNETPSQTDIHDPDSLEIARLYLLEEYLGKGYGKQLLHFAFDLARKKEKTYLWLGVWEHNTKAIRFYEKNGLRIFGSHPFPFGDELQTDYLMRIDF</sequence>
<dbReference type="EMBL" id="FNAC01000040">
    <property type="protein sequence ID" value="SDD59820.1"/>
    <property type="molecule type" value="Genomic_DNA"/>
</dbReference>
<evidence type="ECO:0000256" key="2">
    <source>
        <dbReference type="ARBA" id="ARBA00023315"/>
    </source>
</evidence>
<dbReference type="GO" id="GO:0005840">
    <property type="term" value="C:ribosome"/>
    <property type="evidence" value="ECO:0007669"/>
    <property type="project" value="UniProtKB-KW"/>
</dbReference>
<evidence type="ECO:0000259" key="3">
    <source>
        <dbReference type="PROSITE" id="PS51186"/>
    </source>
</evidence>
<keyword evidence="4" id="KW-0689">Ribosomal protein</keyword>
<keyword evidence="4" id="KW-0687">Ribonucleoprotein</keyword>
<dbReference type="PANTHER" id="PTHR42919">
    <property type="entry name" value="N-ALPHA-ACETYLTRANSFERASE"/>
    <property type="match status" value="1"/>
</dbReference>
<organism evidence="4 5">
    <name type="scientific">Algoriphagus faecimaris</name>
    <dbReference type="NCBI Taxonomy" id="686796"/>
    <lineage>
        <taxon>Bacteria</taxon>
        <taxon>Pseudomonadati</taxon>
        <taxon>Bacteroidota</taxon>
        <taxon>Cytophagia</taxon>
        <taxon>Cytophagales</taxon>
        <taxon>Cyclobacteriaceae</taxon>
        <taxon>Algoriphagus</taxon>
    </lineage>
</organism>
<dbReference type="PROSITE" id="PS51186">
    <property type="entry name" value="GNAT"/>
    <property type="match status" value="1"/>
</dbReference>
<evidence type="ECO:0000313" key="5">
    <source>
        <dbReference type="Proteomes" id="UP000199060"/>
    </source>
</evidence>
<accession>A0A1G6W1K8</accession>
<dbReference type="InterPro" id="IPR000182">
    <property type="entry name" value="GNAT_dom"/>
</dbReference>
<protein>
    <submittedName>
        <fullName evidence="4">Ribosomal protein S18 acetylase RimI</fullName>
    </submittedName>
</protein>
<gene>
    <name evidence="4" type="ORF">SAMN04488104_104018</name>
</gene>
<dbReference type="InterPro" id="IPR016181">
    <property type="entry name" value="Acyl_CoA_acyltransferase"/>
</dbReference>
<dbReference type="CDD" id="cd04301">
    <property type="entry name" value="NAT_SF"/>
    <property type="match status" value="1"/>
</dbReference>
<dbReference type="STRING" id="686796.SAMN04488104_104018"/>
<keyword evidence="5" id="KW-1185">Reference proteome</keyword>
<dbReference type="AlphaFoldDB" id="A0A1G6W1K8"/>
<dbReference type="OrthoDB" id="7205533at2"/>
<proteinExistence type="predicted"/>
<keyword evidence="1" id="KW-0808">Transferase</keyword>
<keyword evidence="2" id="KW-0012">Acyltransferase</keyword>
<name>A0A1G6W1K8_9BACT</name>
<evidence type="ECO:0000256" key="1">
    <source>
        <dbReference type="ARBA" id="ARBA00022679"/>
    </source>
</evidence>
<dbReference type="PANTHER" id="PTHR42919:SF8">
    <property type="entry name" value="N-ALPHA-ACETYLTRANSFERASE 50"/>
    <property type="match status" value="1"/>
</dbReference>
<reference evidence="5" key="1">
    <citation type="submission" date="2016-10" db="EMBL/GenBank/DDBJ databases">
        <authorList>
            <person name="Varghese N."/>
            <person name="Submissions S."/>
        </authorList>
    </citation>
    <scope>NUCLEOTIDE SEQUENCE [LARGE SCALE GENOMIC DNA]</scope>
    <source>
        <strain evidence="5">DSM 23095</strain>
    </source>
</reference>
<dbReference type="Pfam" id="PF00583">
    <property type="entry name" value="Acetyltransf_1"/>
    <property type="match status" value="1"/>
</dbReference>
<dbReference type="InterPro" id="IPR051556">
    <property type="entry name" value="N-term/lysine_N-AcTrnsfr"/>
</dbReference>
<dbReference type="RefSeq" id="WP_087940750.1">
    <property type="nucleotide sequence ID" value="NZ_FNAC01000040.1"/>
</dbReference>
<dbReference type="GO" id="GO:0016747">
    <property type="term" value="F:acyltransferase activity, transferring groups other than amino-acyl groups"/>
    <property type="evidence" value="ECO:0007669"/>
    <property type="project" value="InterPro"/>
</dbReference>
<evidence type="ECO:0000313" key="4">
    <source>
        <dbReference type="EMBL" id="SDD59820.1"/>
    </source>
</evidence>
<dbReference type="SUPFAM" id="SSF55729">
    <property type="entry name" value="Acyl-CoA N-acyltransferases (Nat)"/>
    <property type="match status" value="1"/>
</dbReference>
<feature type="domain" description="N-acetyltransferase" evidence="3">
    <location>
        <begin position="7"/>
        <end position="175"/>
    </location>
</feature>
<dbReference type="Gene3D" id="3.40.630.30">
    <property type="match status" value="1"/>
</dbReference>
<dbReference type="Proteomes" id="UP000199060">
    <property type="component" value="Unassembled WGS sequence"/>
</dbReference>